<comment type="caution">
    <text evidence="2">The sequence shown here is derived from an EMBL/GenBank/DDBJ whole genome shotgun (WGS) entry which is preliminary data.</text>
</comment>
<feature type="region of interest" description="Disordered" evidence="1">
    <location>
        <begin position="130"/>
        <end position="275"/>
    </location>
</feature>
<feature type="compositionally biased region" description="Basic and acidic residues" evidence="1">
    <location>
        <begin position="225"/>
        <end position="254"/>
    </location>
</feature>
<dbReference type="AlphaFoldDB" id="A0A6D2HVY4"/>
<accession>A0A6D2HVY4</accession>
<keyword evidence="3" id="KW-1185">Reference proteome</keyword>
<gene>
    <name evidence="2" type="ORF">MERR_LOCUS5997</name>
</gene>
<feature type="compositionally biased region" description="Basic residues" evidence="1">
    <location>
        <begin position="159"/>
        <end position="174"/>
    </location>
</feature>
<evidence type="ECO:0000313" key="2">
    <source>
        <dbReference type="EMBL" id="CAA7018762.1"/>
    </source>
</evidence>
<evidence type="ECO:0000256" key="1">
    <source>
        <dbReference type="SAM" id="MobiDB-lite"/>
    </source>
</evidence>
<reference evidence="2" key="1">
    <citation type="submission" date="2020-01" db="EMBL/GenBank/DDBJ databases">
        <authorList>
            <person name="Mishra B."/>
        </authorList>
    </citation>
    <scope>NUCLEOTIDE SEQUENCE [LARGE SCALE GENOMIC DNA]</scope>
</reference>
<feature type="compositionally biased region" description="Basic and acidic residues" evidence="1">
    <location>
        <begin position="175"/>
        <end position="188"/>
    </location>
</feature>
<dbReference type="Proteomes" id="UP000467841">
    <property type="component" value="Unassembled WGS sequence"/>
</dbReference>
<proteinExistence type="predicted"/>
<protein>
    <submittedName>
        <fullName evidence="2">Uncharacterized protein</fullName>
    </submittedName>
</protein>
<name>A0A6D2HVY4_9BRAS</name>
<evidence type="ECO:0000313" key="3">
    <source>
        <dbReference type="Proteomes" id="UP000467841"/>
    </source>
</evidence>
<sequence>MNKKTILAKTWMGKNQCLVINTPLIKTTHFKYCKELAIESLEYWMRFVGSGSFYGFIVQRVILGKKVHYGAKQRIWTLNQFNAPASTLDGARKRSTQWISSRPVPCVLQPSSIENPAPNRAKRLAEERMFRARPKHIRPSEVSAKVPTGRRHDPGTSRGRPRHNPTPRRARPCRASREAKPRGRDLSRVPRPMSVRAGKNVPRPAEKPSAKFPPVRPRRPTVKSSGHDRSDSARPDCPADRPDRPSERRGRPEAVFEAQSAQFKPKAGADLARLG</sequence>
<dbReference type="EMBL" id="CACVBM020000421">
    <property type="protein sequence ID" value="CAA7018762.1"/>
    <property type="molecule type" value="Genomic_DNA"/>
</dbReference>
<organism evidence="2 3">
    <name type="scientific">Microthlaspi erraticum</name>
    <dbReference type="NCBI Taxonomy" id="1685480"/>
    <lineage>
        <taxon>Eukaryota</taxon>
        <taxon>Viridiplantae</taxon>
        <taxon>Streptophyta</taxon>
        <taxon>Embryophyta</taxon>
        <taxon>Tracheophyta</taxon>
        <taxon>Spermatophyta</taxon>
        <taxon>Magnoliopsida</taxon>
        <taxon>eudicotyledons</taxon>
        <taxon>Gunneridae</taxon>
        <taxon>Pentapetalae</taxon>
        <taxon>rosids</taxon>
        <taxon>malvids</taxon>
        <taxon>Brassicales</taxon>
        <taxon>Brassicaceae</taxon>
        <taxon>Coluteocarpeae</taxon>
        <taxon>Microthlaspi</taxon>
    </lineage>
</organism>